<keyword evidence="1" id="KW-0472">Membrane</keyword>
<gene>
    <name evidence="3" type="ORF">E0L93_09680</name>
</gene>
<feature type="transmembrane region" description="Helical" evidence="1">
    <location>
        <begin position="92"/>
        <end position="110"/>
    </location>
</feature>
<feature type="transmembrane region" description="Helical" evidence="1">
    <location>
        <begin position="39"/>
        <end position="58"/>
    </location>
</feature>
<comment type="caution">
    <text evidence="3">The sequence shown here is derived from an EMBL/GenBank/DDBJ whole genome shotgun (WGS) entry which is preliminary data.</text>
</comment>
<organism evidence="3 4">
    <name type="scientific">Rubrobacter taiwanensis</name>
    <dbReference type="NCBI Taxonomy" id="185139"/>
    <lineage>
        <taxon>Bacteria</taxon>
        <taxon>Bacillati</taxon>
        <taxon>Actinomycetota</taxon>
        <taxon>Rubrobacteria</taxon>
        <taxon>Rubrobacterales</taxon>
        <taxon>Rubrobacteraceae</taxon>
        <taxon>Rubrobacter</taxon>
    </lineage>
</organism>
<dbReference type="InterPro" id="IPR005530">
    <property type="entry name" value="SPW"/>
</dbReference>
<evidence type="ECO:0000256" key="1">
    <source>
        <dbReference type="SAM" id="Phobius"/>
    </source>
</evidence>
<accession>A0A4R1BI65</accession>
<feature type="domain" description="SPW repeat-containing integral membrane" evidence="2">
    <location>
        <begin position="10"/>
        <end position="105"/>
    </location>
</feature>
<dbReference type="OrthoDB" id="32521at2"/>
<evidence type="ECO:0000313" key="3">
    <source>
        <dbReference type="EMBL" id="TCJ16953.1"/>
    </source>
</evidence>
<dbReference type="Proteomes" id="UP000295244">
    <property type="component" value="Unassembled WGS sequence"/>
</dbReference>
<sequence length="122" mass="13469">MVTLRPWTRWQDWVRAALGAWLFVSAWVLGTAAETMAGAWNFWIVGLAVVLVSLWALYMPGEQLPHWIGLLLGAWVFVSPWAFGLVLQPAGWSAWIVGLAVVVLSGWVLMELRGGPRAQAQG</sequence>
<evidence type="ECO:0000313" key="4">
    <source>
        <dbReference type="Proteomes" id="UP000295244"/>
    </source>
</evidence>
<evidence type="ECO:0000259" key="2">
    <source>
        <dbReference type="Pfam" id="PF03779"/>
    </source>
</evidence>
<feature type="transmembrane region" description="Helical" evidence="1">
    <location>
        <begin position="67"/>
        <end position="86"/>
    </location>
</feature>
<dbReference type="EMBL" id="SKBU01000015">
    <property type="protein sequence ID" value="TCJ16953.1"/>
    <property type="molecule type" value="Genomic_DNA"/>
</dbReference>
<dbReference type="Pfam" id="PF03779">
    <property type="entry name" value="SPW"/>
    <property type="match status" value="1"/>
</dbReference>
<dbReference type="AlphaFoldDB" id="A0A4R1BI65"/>
<keyword evidence="4" id="KW-1185">Reference proteome</keyword>
<protein>
    <recommendedName>
        <fullName evidence="2">SPW repeat-containing integral membrane domain-containing protein</fullName>
    </recommendedName>
</protein>
<proteinExistence type="predicted"/>
<name>A0A4R1BI65_9ACTN</name>
<reference evidence="3 4" key="1">
    <citation type="submission" date="2019-03" db="EMBL/GenBank/DDBJ databases">
        <title>Whole genome sequence of a novel Rubrobacter taiwanensis strain, isolated from Yellowstone National Park.</title>
        <authorList>
            <person name="Freed S."/>
            <person name="Ramaley R.F."/>
            <person name="Kyndt J.A."/>
        </authorList>
    </citation>
    <scope>NUCLEOTIDE SEQUENCE [LARGE SCALE GENOMIC DNA]</scope>
    <source>
        <strain evidence="3 4">Yellowstone</strain>
    </source>
</reference>
<dbReference type="RefSeq" id="WP_132691301.1">
    <property type="nucleotide sequence ID" value="NZ_SKBU01000015.1"/>
</dbReference>
<keyword evidence="1" id="KW-0812">Transmembrane</keyword>
<feature type="transmembrane region" description="Helical" evidence="1">
    <location>
        <begin position="12"/>
        <end position="33"/>
    </location>
</feature>
<keyword evidence="1" id="KW-1133">Transmembrane helix</keyword>